<evidence type="ECO:0000313" key="2">
    <source>
        <dbReference type="Proteomes" id="UP000791440"/>
    </source>
</evidence>
<protein>
    <submittedName>
        <fullName evidence="1">Uncharacterized protein</fullName>
    </submittedName>
</protein>
<keyword evidence="2" id="KW-1185">Reference proteome</keyword>
<sequence>AIPGETREWDTEIPGLSDCRVLVESWEETAGKKEWGRTKKPLRMKEGRTVVGVIHHRRRVRASEGERGRAREAVDACAGGDDGFHRRSGAYVYPI</sequence>
<dbReference type="AlphaFoldDB" id="A0A922CST6"/>
<accession>A0A922CST6</accession>
<gene>
    <name evidence="1" type="ORF">O3G_MSEX010097</name>
</gene>
<feature type="non-terminal residue" evidence="1">
    <location>
        <position position="1"/>
    </location>
</feature>
<dbReference type="Proteomes" id="UP000791440">
    <property type="component" value="Unassembled WGS sequence"/>
</dbReference>
<evidence type="ECO:0000313" key="1">
    <source>
        <dbReference type="EMBL" id="KAG6457099.1"/>
    </source>
</evidence>
<comment type="caution">
    <text evidence="1">The sequence shown here is derived from an EMBL/GenBank/DDBJ whole genome shotgun (WGS) entry which is preliminary data.</text>
</comment>
<reference evidence="1" key="2">
    <citation type="submission" date="2020-12" db="EMBL/GenBank/DDBJ databases">
        <authorList>
            <person name="Kanost M."/>
        </authorList>
    </citation>
    <scope>NUCLEOTIDE SEQUENCE</scope>
</reference>
<organism evidence="1 2">
    <name type="scientific">Manduca sexta</name>
    <name type="common">Tobacco hawkmoth</name>
    <name type="synonym">Tobacco hornworm</name>
    <dbReference type="NCBI Taxonomy" id="7130"/>
    <lineage>
        <taxon>Eukaryota</taxon>
        <taxon>Metazoa</taxon>
        <taxon>Ecdysozoa</taxon>
        <taxon>Arthropoda</taxon>
        <taxon>Hexapoda</taxon>
        <taxon>Insecta</taxon>
        <taxon>Pterygota</taxon>
        <taxon>Neoptera</taxon>
        <taxon>Endopterygota</taxon>
        <taxon>Lepidoptera</taxon>
        <taxon>Glossata</taxon>
        <taxon>Ditrysia</taxon>
        <taxon>Bombycoidea</taxon>
        <taxon>Sphingidae</taxon>
        <taxon>Sphinginae</taxon>
        <taxon>Sphingini</taxon>
        <taxon>Manduca</taxon>
    </lineage>
</organism>
<proteinExistence type="predicted"/>
<reference evidence="1" key="1">
    <citation type="journal article" date="2016" name="Insect Biochem. Mol. Biol.">
        <title>Multifaceted biological insights from a draft genome sequence of the tobacco hornworm moth, Manduca sexta.</title>
        <authorList>
            <person name="Kanost M.R."/>
            <person name="Arrese E.L."/>
            <person name="Cao X."/>
            <person name="Chen Y.R."/>
            <person name="Chellapilla S."/>
            <person name="Goldsmith M.R."/>
            <person name="Grosse-Wilde E."/>
            <person name="Heckel D.G."/>
            <person name="Herndon N."/>
            <person name="Jiang H."/>
            <person name="Papanicolaou A."/>
            <person name="Qu J."/>
            <person name="Soulages J.L."/>
            <person name="Vogel H."/>
            <person name="Walters J."/>
            <person name="Waterhouse R.M."/>
            <person name="Ahn S.J."/>
            <person name="Almeida F.C."/>
            <person name="An C."/>
            <person name="Aqrawi P."/>
            <person name="Bretschneider A."/>
            <person name="Bryant W.B."/>
            <person name="Bucks S."/>
            <person name="Chao H."/>
            <person name="Chevignon G."/>
            <person name="Christen J.M."/>
            <person name="Clarke D.F."/>
            <person name="Dittmer N.T."/>
            <person name="Ferguson L.C.F."/>
            <person name="Garavelou S."/>
            <person name="Gordon K.H.J."/>
            <person name="Gunaratna R.T."/>
            <person name="Han Y."/>
            <person name="Hauser F."/>
            <person name="He Y."/>
            <person name="Heidel-Fischer H."/>
            <person name="Hirsh A."/>
            <person name="Hu Y."/>
            <person name="Jiang H."/>
            <person name="Kalra D."/>
            <person name="Klinner C."/>
            <person name="Konig C."/>
            <person name="Kovar C."/>
            <person name="Kroll A.R."/>
            <person name="Kuwar S.S."/>
            <person name="Lee S.L."/>
            <person name="Lehman R."/>
            <person name="Li K."/>
            <person name="Li Z."/>
            <person name="Liang H."/>
            <person name="Lovelace S."/>
            <person name="Lu Z."/>
            <person name="Mansfield J.H."/>
            <person name="McCulloch K.J."/>
            <person name="Mathew T."/>
            <person name="Morton B."/>
            <person name="Muzny D.M."/>
            <person name="Neunemann D."/>
            <person name="Ongeri F."/>
            <person name="Pauchet Y."/>
            <person name="Pu L.L."/>
            <person name="Pyrousis I."/>
            <person name="Rao X.J."/>
            <person name="Redding A."/>
            <person name="Roesel C."/>
            <person name="Sanchez-Gracia A."/>
            <person name="Schaack S."/>
            <person name="Shukla A."/>
            <person name="Tetreau G."/>
            <person name="Wang Y."/>
            <person name="Xiong G.H."/>
            <person name="Traut W."/>
            <person name="Walsh T.K."/>
            <person name="Worley K.C."/>
            <person name="Wu D."/>
            <person name="Wu W."/>
            <person name="Wu Y.Q."/>
            <person name="Zhang X."/>
            <person name="Zou Z."/>
            <person name="Zucker H."/>
            <person name="Briscoe A.D."/>
            <person name="Burmester T."/>
            <person name="Clem R.J."/>
            <person name="Feyereisen R."/>
            <person name="Grimmelikhuijzen C.J.P."/>
            <person name="Hamodrakas S.J."/>
            <person name="Hansson B.S."/>
            <person name="Huguet E."/>
            <person name="Jermiin L.S."/>
            <person name="Lan Q."/>
            <person name="Lehman H.K."/>
            <person name="Lorenzen M."/>
            <person name="Merzendorfer H."/>
            <person name="Michalopoulos I."/>
            <person name="Morton D.B."/>
            <person name="Muthukrishnan S."/>
            <person name="Oakeshott J.G."/>
            <person name="Palmer W."/>
            <person name="Park Y."/>
            <person name="Passarelli A.L."/>
            <person name="Rozas J."/>
            <person name="Schwartz L.M."/>
            <person name="Smith W."/>
            <person name="Southgate A."/>
            <person name="Vilcinskas A."/>
            <person name="Vogt R."/>
            <person name="Wang P."/>
            <person name="Werren J."/>
            <person name="Yu X.Q."/>
            <person name="Zhou J.J."/>
            <person name="Brown S.J."/>
            <person name="Scherer S.E."/>
            <person name="Richards S."/>
            <person name="Blissard G.W."/>
        </authorList>
    </citation>
    <scope>NUCLEOTIDE SEQUENCE</scope>
</reference>
<dbReference type="EMBL" id="JH668533">
    <property type="protein sequence ID" value="KAG6457099.1"/>
    <property type="molecule type" value="Genomic_DNA"/>
</dbReference>
<name>A0A922CST6_MANSE</name>